<evidence type="ECO:0000259" key="9">
    <source>
        <dbReference type="Pfam" id="PF01225"/>
    </source>
</evidence>
<feature type="binding site" evidence="7">
    <location>
        <position position="185"/>
    </location>
    <ligand>
        <name>UDP-N-acetyl-alpha-D-muramoyl-L-alanyl-D-glutamate</name>
        <dbReference type="ChEBI" id="CHEBI:83900"/>
    </ligand>
</feature>
<keyword evidence="7" id="KW-0067">ATP-binding</keyword>
<dbReference type="InterPro" id="IPR036615">
    <property type="entry name" value="Mur_ligase_C_dom_sf"/>
</dbReference>
<keyword evidence="13" id="KW-1185">Reference proteome</keyword>
<dbReference type="EC" id="6.3.2.13" evidence="7"/>
<keyword evidence="7" id="KW-0460">Magnesium</keyword>
<evidence type="ECO:0000313" key="12">
    <source>
        <dbReference type="EMBL" id="MFD0987746.1"/>
    </source>
</evidence>
<reference evidence="13" key="1">
    <citation type="journal article" date="2019" name="Int. J. Syst. Evol. Microbiol.">
        <title>The Global Catalogue of Microorganisms (GCM) 10K type strain sequencing project: providing services to taxonomists for standard genome sequencing and annotation.</title>
        <authorList>
            <consortium name="The Broad Institute Genomics Platform"/>
            <consortium name="The Broad Institute Genome Sequencing Center for Infectious Disease"/>
            <person name="Wu L."/>
            <person name="Ma J."/>
        </authorList>
    </citation>
    <scope>NUCLEOTIDE SEQUENCE [LARGE SCALE GENOMIC DNA]</scope>
    <source>
        <strain evidence="13">CCUG 61697</strain>
    </source>
</reference>
<evidence type="ECO:0000256" key="1">
    <source>
        <dbReference type="ARBA" id="ARBA00005898"/>
    </source>
</evidence>
<keyword evidence="4 7" id="KW-0573">Peptidoglycan synthesis</keyword>
<feature type="domain" description="Mur ligase central" evidence="11">
    <location>
        <begin position="106"/>
        <end position="308"/>
    </location>
</feature>
<comment type="similarity">
    <text evidence="1 7">Belongs to the MurCDEF family. MurE subfamily.</text>
</comment>
<organism evidence="12 13">
    <name type="scientific">Methyloligella solikamskensis</name>
    <dbReference type="NCBI Taxonomy" id="1177756"/>
    <lineage>
        <taxon>Bacteria</taxon>
        <taxon>Pseudomonadati</taxon>
        <taxon>Pseudomonadota</taxon>
        <taxon>Alphaproteobacteria</taxon>
        <taxon>Hyphomicrobiales</taxon>
        <taxon>Hyphomicrobiaceae</taxon>
        <taxon>Methyloligella</taxon>
    </lineage>
</organism>
<evidence type="ECO:0000259" key="10">
    <source>
        <dbReference type="Pfam" id="PF02875"/>
    </source>
</evidence>
<feature type="binding site" evidence="7">
    <location>
        <position position="183"/>
    </location>
    <ligand>
        <name>UDP-N-acetyl-alpha-D-muramoyl-L-alanyl-D-glutamate</name>
        <dbReference type="ChEBI" id="CHEBI:83900"/>
    </ligand>
</feature>
<feature type="binding site" evidence="7">
    <location>
        <position position="381"/>
    </location>
    <ligand>
        <name>meso-2,6-diaminopimelate</name>
        <dbReference type="ChEBI" id="CHEBI:57791"/>
    </ligand>
</feature>
<evidence type="ECO:0000256" key="6">
    <source>
        <dbReference type="ARBA" id="ARBA00023316"/>
    </source>
</evidence>
<feature type="binding site" evidence="7">
    <location>
        <begin position="108"/>
        <end position="114"/>
    </location>
    <ligand>
        <name>ATP</name>
        <dbReference type="ChEBI" id="CHEBI:30616"/>
    </ligand>
</feature>
<dbReference type="Pfam" id="PF08245">
    <property type="entry name" value="Mur_ligase_M"/>
    <property type="match status" value="1"/>
</dbReference>
<feature type="binding site" evidence="7">
    <location>
        <position position="453"/>
    </location>
    <ligand>
        <name>meso-2,6-diaminopimelate</name>
        <dbReference type="ChEBI" id="CHEBI:57791"/>
    </ligand>
</feature>
<comment type="subcellular location">
    <subcellularLocation>
        <location evidence="7 8">Cytoplasm</location>
    </subcellularLocation>
</comment>
<dbReference type="SUPFAM" id="SSF53623">
    <property type="entry name" value="MurD-like peptide ligases, catalytic domain"/>
    <property type="match status" value="1"/>
</dbReference>
<evidence type="ECO:0000256" key="4">
    <source>
        <dbReference type="ARBA" id="ARBA00022984"/>
    </source>
</evidence>
<feature type="binding site" evidence="7">
    <location>
        <position position="457"/>
    </location>
    <ligand>
        <name>meso-2,6-diaminopimelate</name>
        <dbReference type="ChEBI" id="CHEBI:57791"/>
    </ligand>
</feature>
<dbReference type="InterPro" id="IPR035911">
    <property type="entry name" value="MurE/MurF_N"/>
</dbReference>
<comment type="catalytic activity">
    <reaction evidence="7">
        <text>UDP-N-acetyl-alpha-D-muramoyl-L-alanyl-D-glutamate + meso-2,6-diaminopimelate + ATP = UDP-N-acetyl-alpha-D-muramoyl-L-alanyl-gamma-D-glutamyl-meso-2,6-diaminopimelate + ADP + phosphate + H(+)</text>
        <dbReference type="Rhea" id="RHEA:23676"/>
        <dbReference type="ChEBI" id="CHEBI:15378"/>
        <dbReference type="ChEBI" id="CHEBI:30616"/>
        <dbReference type="ChEBI" id="CHEBI:43474"/>
        <dbReference type="ChEBI" id="CHEBI:57791"/>
        <dbReference type="ChEBI" id="CHEBI:83900"/>
        <dbReference type="ChEBI" id="CHEBI:83905"/>
        <dbReference type="ChEBI" id="CHEBI:456216"/>
        <dbReference type="EC" id="6.3.2.13"/>
    </reaction>
</comment>
<comment type="cofactor">
    <cofactor evidence="7">
        <name>Mg(2+)</name>
        <dbReference type="ChEBI" id="CHEBI:18420"/>
    </cofactor>
</comment>
<keyword evidence="7" id="KW-0963">Cytoplasm</keyword>
<feature type="domain" description="Mur ligase N-terminal catalytic" evidence="9">
    <location>
        <begin position="22"/>
        <end position="95"/>
    </location>
</feature>
<sequence length="488" mass="51294">MKLGELIGPEAALAEDVAGISITGLSADSRDIQSGYLFAALPGVKADGTKFIGEAVAKGASAVVAPQGTEADDVGVPVIEVPEPRHTLSIAAARFFGAQPETSVAVTGTNGKTSVASFVRQLWSRRGLNAASVGTIGVIAPKSTTILNHTTPDPIELHRILAELAGEGVTHLAIEASSHGLQQHRLDGLKLKAGGFTNITRDHLDYHHNFEDYLAQKLRLFRELLQPGDTAVVDIGSEAAERVAAECIARGLNLISVGKRGKTLRLLEAVPDGFSQTLKVLYEGETYEVRLPLVGDFQASNAFVAAGLVMATGATFEEVLPMLAELEGAKGRLDLAGTTDDGAPIFIDYAHTPDALAKAIAALRPYVRHRLLVVFGCGGDRDRGKRPQMGAVATKLADQVYVTDDNPRSEEAADIRRAILSHAPGAIEIGDRTQAIDEAIAHLQAGDVLLVAGKGHETGQIVGNQIIPYSDHDAVAAALKAGEGHARG</sequence>
<feature type="binding site" evidence="7">
    <location>
        <position position="29"/>
    </location>
    <ligand>
        <name>UDP-N-acetyl-alpha-D-muramoyl-L-alanyl-D-glutamate</name>
        <dbReference type="ChEBI" id="CHEBI:83900"/>
    </ligand>
</feature>
<dbReference type="Gene3D" id="3.40.1390.10">
    <property type="entry name" value="MurE/MurF, N-terminal domain"/>
    <property type="match status" value="1"/>
</dbReference>
<evidence type="ECO:0000256" key="7">
    <source>
        <dbReference type="HAMAP-Rule" id="MF_00208"/>
    </source>
</evidence>
<dbReference type="Gene3D" id="3.90.190.20">
    <property type="entry name" value="Mur ligase, C-terminal domain"/>
    <property type="match status" value="1"/>
</dbReference>
<keyword evidence="7" id="KW-0547">Nucleotide-binding</keyword>
<feature type="short sequence motif" description="Meso-diaminopimelate recognition motif" evidence="7">
    <location>
        <begin position="405"/>
        <end position="408"/>
    </location>
</feature>
<accession>A0ABW3JCD6</accession>
<keyword evidence="3 7" id="KW-0133">Cell shape</keyword>
<feature type="modified residue" description="N6-carboxylysine" evidence="7">
    <location>
        <position position="217"/>
    </location>
</feature>
<dbReference type="PANTHER" id="PTHR23135">
    <property type="entry name" value="MUR LIGASE FAMILY MEMBER"/>
    <property type="match status" value="1"/>
</dbReference>
<comment type="PTM">
    <text evidence="7">Carboxylation is probably crucial for Mg(2+) binding and, consequently, for the gamma-phosphate positioning of ATP.</text>
</comment>
<feature type="binding site" evidence="7">
    <location>
        <position position="177"/>
    </location>
    <ligand>
        <name>UDP-N-acetyl-alpha-D-muramoyl-L-alanyl-D-glutamate</name>
        <dbReference type="ChEBI" id="CHEBI:83900"/>
    </ligand>
</feature>
<evidence type="ECO:0000256" key="8">
    <source>
        <dbReference type="RuleBase" id="RU004135"/>
    </source>
</evidence>
<evidence type="ECO:0000256" key="5">
    <source>
        <dbReference type="ARBA" id="ARBA00023306"/>
    </source>
</evidence>
<feature type="domain" description="Mur ligase C-terminal" evidence="10">
    <location>
        <begin position="331"/>
        <end position="455"/>
    </location>
</feature>
<dbReference type="Pfam" id="PF01225">
    <property type="entry name" value="Mur_ligase"/>
    <property type="match status" value="1"/>
</dbReference>
<comment type="caution">
    <text evidence="12">The sequence shown here is derived from an EMBL/GenBank/DDBJ whole genome shotgun (WGS) entry which is preliminary data.</text>
</comment>
<evidence type="ECO:0000256" key="2">
    <source>
        <dbReference type="ARBA" id="ARBA00022618"/>
    </source>
</evidence>
<gene>
    <name evidence="7" type="primary">murE</name>
    <name evidence="12" type="ORF">ACFQ2F_11630</name>
</gene>
<dbReference type="PANTHER" id="PTHR23135:SF4">
    <property type="entry name" value="UDP-N-ACETYLMURAMOYL-L-ALANYL-D-GLUTAMATE--2,6-DIAMINOPIMELATE LIGASE MURE HOMOLOG, CHLOROPLASTIC"/>
    <property type="match status" value="1"/>
</dbReference>
<keyword evidence="7 12" id="KW-0436">Ligase</keyword>
<dbReference type="InterPro" id="IPR000713">
    <property type="entry name" value="Mur_ligase_N"/>
</dbReference>
<keyword evidence="2 7" id="KW-0132">Cell division</keyword>
<dbReference type="InterPro" id="IPR005761">
    <property type="entry name" value="UDP-N-AcMur-Glu-dNH2Pim_ligase"/>
</dbReference>
<dbReference type="SUPFAM" id="SSF63418">
    <property type="entry name" value="MurE/MurF N-terminal domain"/>
    <property type="match status" value="1"/>
</dbReference>
<keyword evidence="6 7" id="KW-0961">Cell wall biogenesis/degradation</keyword>
<proteinExistence type="inferred from homology"/>
<dbReference type="Gene3D" id="3.40.1190.10">
    <property type="entry name" value="Mur-like, catalytic domain"/>
    <property type="match status" value="1"/>
</dbReference>
<dbReference type="InterPro" id="IPR013221">
    <property type="entry name" value="Mur_ligase_cen"/>
</dbReference>
<dbReference type="InterPro" id="IPR036565">
    <property type="entry name" value="Mur-like_cat_sf"/>
</dbReference>
<dbReference type="NCBIfam" id="NF001126">
    <property type="entry name" value="PRK00139.1-4"/>
    <property type="match status" value="1"/>
</dbReference>
<keyword evidence="5 7" id="KW-0131">Cell cycle</keyword>
<comment type="function">
    <text evidence="7">Catalyzes the addition of meso-diaminopimelic acid to the nucleotide precursor UDP-N-acetylmuramoyl-L-alanyl-D-glutamate (UMAG) in the biosynthesis of bacterial cell-wall peptidoglycan.</text>
</comment>
<feature type="binding site" evidence="7">
    <location>
        <begin position="150"/>
        <end position="151"/>
    </location>
    <ligand>
        <name>UDP-N-acetyl-alpha-D-muramoyl-L-alanyl-D-glutamate</name>
        <dbReference type="ChEBI" id="CHEBI:83900"/>
    </ligand>
</feature>
<dbReference type="SUPFAM" id="SSF53244">
    <property type="entry name" value="MurD-like peptide ligases, peptide-binding domain"/>
    <property type="match status" value="1"/>
</dbReference>
<feature type="binding site" evidence="7">
    <location>
        <begin position="405"/>
        <end position="408"/>
    </location>
    <ligand>
        <name>meso-2,6-diaminopimelate</name>
        <dbReference type="ChEBI" id="CHEBI:57791"/>
    </ligand>
</feature>
<evidence type="ECO:0000259" key="11">
    <source>
        <dbReference type="Pfam" id="PF08245"/>
    </source>
</evidence>
<dbReference type="EMBL" id="JBHTJO010000001">
    <property type="protein sequence ID" value="MFD0987746.1"/>
    <property type="molecule type" value="Genomic_DNA"/>
</dbReference>
<comment type="caution">
    <text evidence="7">Lacks conserved residue(s) required for the propagation of feature annotation.</text>
</comment>
<dbReference type="NCBIfam" id="NF001124">
    <property type="entry name" value="PRK00139.1-2"/>
    <property type="match status" value="1"/>
</dbReference>
<dbReference type="Pfam" id="PF02875">
    <property type="entry name" value="Mur_ligase_C"/>
    <property type="match status" value="1"/>
</dbReference>
<name>A0ABW3JCD6_9HYPH</name>
<comment type="pathway">
    <text evidence="7 8">Cell wall biogenesis; peptidoglycan biosynthesis.</text>
</comment>
<protein>
    <recommendedName>
        <fullName evidence="7">UDP-N-acetylmuramoyl-L-alanyl-D-glutamate--2,6-diaminopimelate ligase</fullName>
        <ecNumber evidence="7">6.3.2.13</ecNumber>
    </recommendedName>
    <alternativeName>
        <fullName evidence="7">Meso-A2pm-adding enzyme</fullName>
    </alternativeName>
    <alternativeName>
        <fullName evidence="7">Meso-diaminopimelate-adding enzyme</fullName>
    </alternativeName>
    <alternativeName>
        <fullName evidence="7">UDP-MurNAc-L-Ala-D-Glu:meso-diaminopimelate ligase</fullName>
    </alternativeName>
    <alternativeName>
        <fullName evidence="7">UDP-MurNAc-tripeptide synthetase</fullName>
    </alternativeName>
    <alternativeName>
        <fullName evidence="7">UDP-N-acetylmuramyl-tripeptide synthetase</fullName>
    </alternativeName>
</protein>
<evidence type="ECO:0000256" key="3">
    <source>
        <dbReference type="ARBA" id="ARBA00022960"/>
    </source>
</evidence>
<dbReference type="RefSeq" id="WP_379090700.1">
    <property type="nucleotide sequence ID" value="NZ_JBHTJO010000001.1"/>
</dbReference>
<dbReference type="GO" id="GO:0008765">
    <property type="term" value="F:UDP-N-acetylmuramoylalanyl-D-glutamate-2,6-diaminopimelate ligase activity"/>
    <property type="evidence" value="ECO:0007669"/>
    <property type="project" value="UniProtKB-EC"/>
</dbReference>
<dbReference type="NCBIfam" id="TIGR01085">
    <property type="entry name" value="murE"/>
    <property type="match status" value="1"/>
</dbReference>
<dbReference type="Proteomes" id="UP001597102">
    <property type="component" value="Unassembled WGS sequence"/>
</dbReference>
<evidence type="ECO:0000313" key="13">
    <source>
        <dbReference type="Proteomes" id="UP001597102"/>
    </source>
</evidence>
<dbReference type="HAMAP" id="MF_00208">
    <property type="entry name" value="MurE"/>
    <property type="match status" value="1"/>
</dbReference>
<dbReference type="InterPro" id="IPR004101">
    <property type="entry name" value="Mur_ligase_C"/>
</dbReference>